<evidence type="ECO:0000313" key="5">
    <source>
        <dbReference type="EMBL" id="QTL96603.1"/>
    </source>
</evidence>
<dbReference type="KEGG" id="ifn:GM661_00750"/>
<dbReference type="RefSeq" id="WP_230868320.1">
    <property type="nucleotide sequence ID" value="NZ_CP046640.1"/>
</dbReference>
<reference evidence="5" key="1">
    <citation type="submission" date="2019-12" db="EMBL/GenBank/DDBJ databases">
        <authorList>
            <person name="zhang j."/>
            <person name="sun C.M."/>
        </authorList>
    </citation>
    <scope>NUCLEOTIDE SEQUENCE</scope>
    <source>
        <strain evidence="5">NS-1</strain>
    </source>
</reference>
<dbReference type="FunFam" id="3.40.50.970:FF:000022">
    <property type="entry name" value="2-oxoglutarate ferredoxin oxidoreductase alpha subunit"/>
    <property type="match status" value="1"/>
</dbReference>
<dbReference type="PANTHER" id="PTHR32154:SF20">
    <property type="entry name" value="2-OXOGLUTARATE OXIDOREDUCTASE SUBUNIT KORA"/>
    <property type="match status" value="1"/>
</dbReference>
<evidence type="ECO:0000256" key="1">
    <source>
        <dbReference type="ARBA" id="ARBA00023002"/>
    </source>
</evidence>
<dbReference type="EMBL" id="CP046640">
    <property type="protein sequence ID" value="QTL96603.1"/>
    <property type="molecule type" value="Genomic_DNA"/>
</dbReference>
<sequence length="562" mass="62252">MDLNILIAGEAGQGLKTIETILGKTLFRMGFQIYTTRDYMSRIRGGHNFVKIRIGKGDITGPAEEIDVLLALNEEAISQHKQDLKEDGIIVLDGQIAREDIYQLINIPARKIANEVNSKALNTVFVGAVLKVLNLKIAEALKVIKEHFTDKKLQEDNMILLKEGFKKADGKFSLPKIEDNDEQLFIDGNSAVALGALAAGVKFFSAYPMSPSTGIMNYLAAKQKEQGIVVEQAEDEIAAINMTLGASYAGVRAMTATSGGGLALMAESVGLAGITETPLVIVDVQRPGPATGLPTRTEQGDLLFSINIAQGEFPLMVISPRDSEDAFYQTFRAFNLADKYQLPVILLSDQFLADSTTNINHYNLNSLKIETSLITDGESVKYEDYKRYQITEDGISPRAYPGQLSGEVVLVDSDEHDENGDIVESASARSNMVDKRMKKLVRIKQELKEPVFFGQEDINYLIIGWGSTYGPILEARKLLMEDGYKIGYLSFTDLWPLPEKRVKKIITPDIKVVVVENNATGQFAQLLKGQLGITSDYRMLKYNGRPFSGREIYQRMKEEVII</sequence>
<dbReference type="NCBIfam" id="TIGR03710">
    <property type="entry name" value="OAFO_sf"/>
    <property type="match status" value="1"/>
</dbReference>
<dbReference type="InterPro" id="IPR022367">
    <property type="entry name" value="2-oxoacid/accept_OxRdtase_asu"/>
</dbReference>
<dbReference type="InterPro" id="IPR033412">
    <property type="entry name" value="PFOR_II"/>
</dbReference>
<dbReference type="InterPro" id="IPR002869">
    <property type="entry name" value="Pyrv_flavodox_OxRed_cen"/>
</dbReference>
<keyword evidence="1" id="KW-0560">Oxidoreductase</keyword>
<feature type="domain" description="Pyruvate flavodoxin/ferredoxin oxidoreductase pyrimidine binding" evidence="3">
    <location>
        <begin position="195"/>
        <end position="432"/>
    </location>
</feature>
<dbReference type="InterPro" id="IPR019752">
    <property type="entry name" value="Pyrv/ketoisovalerate_OxRed_cat"/>
</dbReference>
<dbReference type="InterPro" id="IPR002880">
    <property type="entry name" value="Pyrv_Fd/Flavodoxin_OxRdtase_N"/>
</dbReference>
<dbReference type="Pfam" id="PF01558">
    <property type="entry name" value="POR"/>
    <property type="match status" value="1"/>
</dbReference>
<dbReference type="InterPro" id="IPR009014">
    <property type="entry name" value="Transketo_C/PFOR_II"/>
</dbReference>
<evidence type="ECO:0000259" key="2">
    <source>
        <dbReference type="Pfam" id="PF01558"/>
    </source>
</evidence>
<feature type="domain" description="Pyruvate/ketoisovalerate oxidoreductase catalytic" evidence="2">
    <location>
        <begin position="11"/>
        <end position="165"/>
    </location>
</feature>
<dbReference type="PANTHER" id="PTHR32154">
    <property type="entry name" value="PYRUVATE-FLAVODOXIN OXIDOREDUCTASE-RELATED"/>
    <property type="match status" value="1"/>
</dbReference>
<accession>A0A8A7K4F5</accession>
<feature type="domain" description="Pyruvate:ferredoxin oxidoreductase core" evidence="4">
    <location>
        <begin position="460"/>
        <end position="526"/>
    </location>
</feature>
<dbReference type="InterPro" id="IPR050722">
    <property type="entry name" value="Pyruvate:ferred/Flavod_OxRd"/>
</dbReference>
<dbReference type="SUPFAM" id="SSF52518">
    <property type="entry name" value="Thiamin diphosphate-binding fold (THDP-binding)"/>
    <property type="match status" value="1"/>
</dbReference>
<proteinExistence type="predicted"/>
<dbReference type="Pfam" id="PF17147">
    <property type="entry name" value="PFOR_II"/>
    <property type="match status" value="1"/>
</dbReference>
<gene>
    <name evidence="5" type="ORF">GM661_00750</name>
</gene>
<protein>
    <submittedName>
        <fullName evidence="5">2-oxoacid:acceptor oxidoreductase subunit alpha</fullName>
    </submittedName>
</protein>
<dbReference type="Gene3D" id="3.40.50.920">
    <property type="match status" value="1"/>
</dbReference>
<organism evidence="5 6">
    <name type="scientific">Iocasia fonsfrigidae</name>
    <dbReference type="NCBI Taxonomy" id="2682810"/>
    <lineage>
        <taxon>Bacteria</taxon>
        <taxon>Bacillati</taxon>
        <taxon>Bacillota</taxon>
        <taxon>Clostridia</taxon>
        <taxon>Halanaerobiales</taxon>
        <taxon>Halanaerobiaceae</taxon>
        <taxon>Iocasia</taxon>
    </lineage>
</organism>
<dbReference type="InterPro" id="IPR029061">
    <property type="entry name" value="THDP-binding"/>
</dbReference>
<dbReference type="Gene3D" id="3.40.50.970">
    <property type="match status" value="1"/>
</dbReference>
<keyword evidence="6" id="KW-1185">Reference proteome</keyword>
<dbReference type="SUPFAM" id="SSF52922">
    <property type="entry name" value="TK C-terminal domain-like"/>
    <property type="match status" value="1"/>
</dbReference>
<dbReference type="Gene3D" id="3.40.920.10">
    <property type="entry name" value="Pyruvate-ferredoxin oxidoreductase, PFOR, domain III"/>
    <property type="match status" value="1"/>
</dbReference>
<evidence type="ECO:0000313" key="6">
    <source>
        <dbReference type="Proteomes" id="UP000665020"/>
    </source>
</evidence>
<dbReference type="Pfam" id="PF01855">
    <property type="entry name" value="POR_N"/>
    <property type="match status" value="1"/>
</dbReference>
<dbReference type="GO" id="GO:0006979">
    <property type="term" value="P:response to oxidative stress"/>
    <property type="evidence" value="ECO:0007669"/>
    <property type="project" value="TreeGrafter"/>
</dbReference>
<name>A0A8A7K4F5_9FIRM</name>
<evidence type="ECO:0000259" key="4">
    <source>
        <dbReference type="Pfam" id="PF17147"/>
    </source>
</evidence>
<dbReference type="CDD" id="cd07034">
    <property type="entry name" value="TPP_PYR_PFOR_IOR-alpha_like"/>
    <property type="match status" value="1"/>
</dbReference>
<dbReference type="SUPFAM" id="SSF53323">
    <property type="entry name" value="Pyruvate-ferredoxin oxidoreductase, PFOR, domain III"/>
    <property type="match status" value="1"/>
</dbReference>
<dbReference type="GO" id="GO:0016903">
    <property type="term" value="F:oxidoreductase activity, acting on the aldehyde or oxo group of donors"/>
    <property type="evidence" value="ECO:0007669"/>
    <property type="project" value="InterPro"/>
</dbReference>
<dbReference type="Proteomes" id="UP000665020">
    <property type="component" value="Chromosome"/>
</dbReference>
<evidence type="ECO:0000259" key="3">
    <source>
        <dbReference type="Pfam" id="PF01855"/>
    </source>
</evidence>
<dbReference type="AlphaFoldDB" id="A0A8A7K4F5"/>